<feature type="region of interest" description="Disordered" evidence="1">
    <location>
        <begin position="873"/>
        <end position="901"/>
    </location>
</feature>
<evidence type="ECO:0000256" key="1">
    <source>
        <dbReference type="SAM" id="MobiDB-lite"/>
    </source>
</evidence>
<feature type="non-terminal residue" evidence="3">
    <location>
        <position position="901"/>
    </location>
</feature>
<sequence>MRFKRILSAAASVLYWASAVAKTYENQKIVIDGVALGTTTFEDDELLVLKNSTLTLNNFMNIKLPAGISLTDNSVLNINTPPDDTPPSDSYDVKRPQYSMVINGKVSIDNGSQFVFDGSSLVYSLGPYASEKFLFDINTGMDGIFISKDSTMRITLPKYLDWGFSHATTKFSGIHIGGTYKAPYNSPLVILGTLEVLRSDSRTDDGYFDDNLFRIDLGPDKIDENGVFTMKNDLSGNIHCQGILSFFADIFKGTDNVFIRTIGFQAISPISPITVDLAEGPVQGNGYLRYNVIISQGQGNGLKLLNLQARLDIGLPIIYIYNSDNYKDLTAKAHDNVIDIIDHSSNKSFSIIGDRKYNITYWYQQYTEIYPSYQYGGYFKVPLFKKSLQLDFIPIIEPDYTTTIDKGNGDFETDLVSHITTKDYYGKTITITTTIPLHGPAPPAVTKTVDLGNEVTEYLVISYWTTTNEFGGLITTNSTATYSPPPVTVTATTASDYIESDWISFFITTDEKGDIVTSSTLFNATRDYNLPEAPHTSFGPAPPAVTKTVDLGNEVTEYLVISYWTTTNEFGGLITTNSTATYSPPPVTVTATTASDYIESDWISFFITTDEKGDIVTSSTLFNATRDYNLPEAPHTSFGPAPPAVTKTVDLGNEVTEYLVISYWTTTNEFGGLITTNSTATYSPPPVTVTATTASDYIESDWISFFITTDEKGDIVTSSTLFNATRDYNLPEAPHTSFGPAPPAVTKTVDLGNEVTEYLVISYWTTTNEFGGLITTNSTATYSPPPVTVTATTASDYIESDWISFFITTDEKGDIVTSSTLFNATRDYIDAQAPYTSSSSYSKSKIEESDYTTTIDKGNGDFETDLVSHITTKDSDGKPTTITTTIPLKPSDAGEADYTTT</sequence>
<evidence type="ECO:0000313" key="4">
    <source>
        <dbReference type="Proteomes" id="UP000054886"/>
    </source>
</evidence>
<evidence type="ECO:0000256" key="2">
    <source>
        <dbReference type="SAM" id="SignalP"/>
    </source>
</evidence>
<dbReference type="VEuPathDB" id="FungiDB:GVI51_G00011"/>
<dbReference type="VEuPathDB" id="FungiDB:GWK60_F08745"/>
<gene>
    <name evidence="3" type="ORF">AO440_000148</name>
</gene>
<evidence type="ECO:0008006" key="6">
    <source>
        <dbReference type="Google" id="ProtNLM"/>
    </source>
</evidence>
<dbReference type="VEuPathDB" id="FungiDB:B1J91_A04873g"/>
<protein>
    <recommendedName>
        <fullName evidence="6">Hyphally-regulated cell wall protein N-terminal domain-containing protein</fullName>
    </recommendedName>
</protein>
<dbReference type="AlphaFoldDB" id="A0A0W0CDE7"/>
<dbReference type="VEuPathDB" id="FungiDB:B1J91_L00157g4"/>
<dbReference type="SMR" id="A0A0W0CDE7"/>
<dbReference type="VEuPathDB" id="FungiDB:GWK60_A04697"/>
<dbReference type="InterPro" id="IPR049451">
    <property type="entry name" value="AWP2-like_YTTT_rpt"/>
</dbReference>
<evidence type="ECO:0007829" key="5">
    <source>
        <dbReference type="PDB" id="7QPK"/>
    </source>
</evidence>
<name>A0A0W0CDE7_CANGB</name>
<proteinExistence type="evidence at protein level"/>
<comment type="caution">
    <text evidence="3">The sequence shown here is derived from an EMBL/GenBank/DDBJ whole genome shotgun (WGS) entry which is preliminary data.</text>
</comment>
<organism evidence="3 4">
    <name type="scientific">Candida glabrata</name>
    <name type="common">Yeast</name>
    <name type="synonym">Torulopsis glabrata</name>
    <dbReference type="NCBI Taxonomy" id="5478"/>
    <lineage>
        <taxon>Eukaryota</taxon>
        <taxon>Fungi</taxon>
        <taxon>Dikarya</taxon>
        <taxon>Ascomycota</taxon>
        <taxon>Saccharomycotina</taxon>
        <taxon>Saccharomycetes</taxon>
        <taxon>Saccharomycetales</taxon>
        <taxon>Saccharomycetaceae</taxon>
        <taxon>Nakaseomyces</taxon>
    </lineage>
</organism>
<dbReference type="Pfam" id="PF20646">
    <property type="entry name" value="Hpf1_C"/>
    <property type="match status" value="2"/>
</dbReference>
<keyword evidence="5" id="KW-0002">3D-structure</keyword>
<dbReference type="Proteomes" id="UP000054886">
    <property type="component" value="Unassembled WGS sequence"/>
</dbReference>
<accession>A0A0W0CDE7</accession>
<feature type="signal peptide" evidence="2">
    <location>
        <begin position="1"/>
        <end position="21"/>
    </location>
</feature>
<reference evidence="3 4" key="1">
    <citation type="submission" date="2015-10" db="EMBL/GenBank/DDBJ databases">
        <title>Draft genomes sequences of Candida glabrata isolates 1A, 1B, 2A, 2B, 3A and 3B.</title>
        <authorList>
            <person name="Haavelsrud O.E."/>
            <person name="Gaustad P."/>
        </authorList>
    </citation>
    <scope>NUCLEOTIDE SEQUENCE [LARGE SCALE GENOMIC DNA]</scope>
    <source>
        <strain evidence="3">910700640</strain>
    </source>
</reference>
<dbReference type="PDB" id="7QPK">
    <property type="method" value="X-ray"/>
    <property type="resolution" value="2.75 A"/>
    <property type="chains" value="A/B=22-400"/>
</dbReference>
<dbReference type="EMBL" id="LLZZ01000157">
    <property type="protein sequence ID" value="KTA97680.1"/>
    <property type="molecule type" value="Genomic_DNA"/>
</dbReference>
<dbReference type="VEuPathDB" id="FungiDB:CAGL0L00157g"/>
<keyword evidence="2" id="KW-0732">Signal</keyword>
<reference evidence="5" key="2">
    <citation type="submission" date="2022-01" db="PDB data bank">
        <title>Structure of the cluster III adhesin Awp14 from a clinical isolate of Candida glabrata.</title>
        <authorList>
            <person name="Reithofer V."/>
            <person name="de Groot P."/>
            <person name="Essen L.-O."/>
        </authorList>
    </citation>
    <scope>X-RAY CRYSTALLOGRAPHY (2.75 ANGSTROMS) OF 22-400</scope>
</reference>
<evidence type="ECO:0000313" key="3">
    <source>
        <dbReference type="EMBL" id="KTA97680.1"/>
    </source>
</evidence>
<dbReference type="VEuPathDB" id="FungiDB:B1J91_K13002g"/>
<feature type="chain" id="PRO_5009807304" description="Hyphally-regulated cell wall protein N-terminal domain-containing protein" evidence="2">
    <location>
        <begin position="22"/>
        <end position="901"/>
    </location>
</feature>